<dbReference type="EMBL" id="CM047748">
    <property type="protein sequence ID" value="KAJ0013750.1"/>
    <property type="molecule type" value="Genomic_DNA"/>
</dbReference>
<protein>
    <submittedName>
        <fullName evidence="1">Uncharacterized protein</fullName>
    </submittedName>
</protein>
<accession>A0ACC0X942</accession>
<gene>
    <name evidence="1" type="ORF">Pint_21872</name>
</gene>
<comment type="caution">
    <text evidence="1">The sequence shown here is derived from an EMBL/GenBank/DDBJ whole genome shotgun (WGS) entry which is preliminary data.</text>
</comment>
<keyword evidence="2" id="KW-1185">Reference proteome</keyword>
<evidence type="ECO:0000313" key="1">
    <source>
        <dbReference type="EMBL" id="KAJ0013750.1"/>
    </source>
</evidence>
<proteinExistence type="predicted"/>
<evidence type="ECO:0000313" key="2">
    <source>
        <dbReference type="Proteomes" id="UP001163603"/>
    </source>
</evidence>
<sequence length="271" mass="29668">MSKSNTILTLLQGCNSLQRLKKIHAHVIINGLQHHPAISNKLLNFCATSVAGSLSHAQLLFNQIQNPQTQAWNSLIRGFAQSPSPLQAIFCYNYMLLVSLSRPDTFTFSFTLKACERVKALNKCQELHGSVIKCGFETCVVVCTGVIRCYAANGLIETAGRGFHVEALGVYERMRNEKVGLDGFTLVGLLSACAHVGDYVLLATIYAASKDPEGVARMRKLMKSQGIKTTPGWSWIEVATTVIGTSNLNEKSGSAWGIKRRGLRVNQLLLI</sequence>
<name>A0ACC0X942_9ROSI</name>
<organism evidence="1 2">
    <name type="scientific">Pistacia integerrima</name>
    <dbReference type="NCBI Taxonomy" id="434235"/>
    <lineage>
        <taxon>Eukaryota</taxon>
        <taxon>Viridiplantae</taxon>
        <taxon>Streptophyta</taxon>
        <taxon>Embryophyta</taxon>
        <taxon>Tracheophyta</taxon>
        <taxon>Spermatophyta</taxon>
        <taxon>Magnoliopsida</taxon>
        <taxon>eudicotyledons</taxon>
        <taxon>Gunneridae</taxon>
        <taxon>Pentapetalae</taxon>
        <taxon>rosids</taxon>
        <taxon>malvids</taxon>
        <taxon>Sapindales</taxon>
        <taxon>Anacardiaceae</taxon>
        <taxon>Pistacia</taxon>
    </lineage>
</organism>
<dbReference type="Proteomes" id="UP001163603">
    <property type="component" value="Chromosome 13"/>
</dbReference>
<reference evidence="2" key="1">
    <citation type="journal article" date="2023" name="G3 (Bethesda)">
        <title>Genome assembly and association tests identify interacting loci associated with vigor, precocity, and sex in interspecific pistachio rootstocks.</title>
        <authorList>
            <person name="Palmer W."/>
            <person name="Jacygrad E."/>
            <person name="Sagayaradj S."/>
            <person name="Cavanaugh K."/>
            <person name="Han R."/>
            <person name="Bertier L."/>
            <person name="Beede B."/>
            <person name="Kafkas S."/>
            <person name="Golino D."/>
            <person name="Preece J."/>
            <person name="Michelmore R."/>
        </authorList>
    </citation>
    <scope>NUCLEOTIDE SEQUENCE [LARGE SCALE GENOMIC DNA]</scope>
</reference>